<dbReference type="Pfam" id="PF05653">
    <property type="entry name" value="Mg_trans_NIPA"/>
    <property type="match status" value="1"/>
</dbReference>
<feature type="region of interest" description="Disordered" evidence="5">
    <location>
        <begin position="407"/>
        <end position="444"/>
    </location>
</feature>
<feature type="transmembrane region" description="Helical" evidence="6">
    <location>
        <begin position="173"/>
        <end position="193"/>
    </location>
</feature>
<dbReference type="SUPFAM" id="SSF103481">
    <property type="entry name" value="Multidrug resistance efflux transporter EmrE"/>
    <property type="match status" value="1"/>
</dbReference>
<accession>A0A9P4VKU4</accession>
<comment type="subcellular location">
    <subcellularLocation>
        <location evidence="1">Membrane</location>
        <topology evidence="1">Multi-pass membrane protein</topology>
    </subcellularLocation>
</comment>
<sequence length="712" mass="77661">MDSDSDVIVTAHQLYERSGGALGDPQSRPPVFKIVGIILAISSGLFIGVSFVLKKHGLLKANVKYNEEAGEGYGYLKNVWWWTGMTLMIIGEICNFAAYAFVDAILVTPMGALSVVVTAILSSIFLKERLSFVGWVGCVNCIIGSVVIAVNAPEQSAVATIQDMKDHVIAPGFLSYTGVVIVGSAIVALYLGPKYGKKSMFVYISVCSFIGGLSVVATQGLGAALITQIGGTPQFNQWFTYFLLVFVIITLLVEIVYLNKALNIFNAALVTPTYYVIFTSCTIVTSAILFQGFKGTAMSILTVILGFLQICTGVVLLQLSKSSKDVPDTVVFSGELDQVRTVAEQKEPEYEPRADTIRGGASLLRSISRVRSQRVVEEAKTIQEERLVPVGENEVVEWDGLRRRTTVLEPGNPSLRKRQKSLHPPLGMSEFPSDGDSLRSDDGDSLHPGFFSRLSFRRRAHSELSEHSPGAPVPLKGMSAVSRDKSLPPSPHEGLEHARSHIFGLPSPLSKEHNEDTAYKSQSSSQIQWAEEVGDETPKSRGSLAPPKPPPHTARRQFSFQNVFGRSRREEESRDGESSRPSSRPALSFHSRKHSHHSQRGGDGATEEERLGLVKGDSSHALPLPEYTTSPPEYSDTDDDYQAAGSRRNDEIRVISPGGGSSAAAIDRSQLPQFNLEPRRRKDHDDDDDDDRYDSPDAKEFEGKSGGGGAFV</sequence>
<dbReference type="PANTHER" id="PTHR12570:SF92">
    <property type="entry name" value="SPICHTHYIN, ISOFORM B"/>
    <property type="match status" value="1"/>
</dbReference>
<proteinExistence type="predicted"/>
<feature type="transmembrane region" description="Helical" evidence="6">
    <location>
        <begin position="264"/>
        <end position="290"/>
    </location>
</feature>
<feature type="transmembrane region" description="Helical" evidence="6">
    <location>
        <begin position="132"/>
        <end position="153"/>
    </location>
</feature>
<gene>
    <name evidence="7" type="ORF">M501DRAFT_989425</name>
</gene>
<evidence type="ECO:0000313" key="8">
    <source>
        <dbReference type="Proteomes" id="UP000799429"/>
    </source>
</evidence>
<keyword evidence="4 6" id="KW-0472">Membrane</keyword>
<dbReference type="EMBL" id="MU006114">
    <property type="protein sequence ID" value="KAF2834853.1"/>
    <property type="molecule type" value="Genomic_DNA"/>
</dbReference>
<feature type="transmembrane region" description="Helical" evidence="6">
    <location>
        <begin position="296"/>
        <end position="317"/>
    </location>
</feature>
<feature type="compositionally biased region" description="Basic and acidic residues" evidence="5">
    <location>
        <begin position="693"/>
        <end position="703"/>
    </location>
</feature>
<feature type="transmembrane region" description="Helical" evidence="6">
    <location>
        <begin position="238"/>
        <end position="257"/>
    </location>
</feature>
<keyword evidence="3 6" id="KW-1133">Transmembrane helix</keyword>
<feature type="transmembrane region" description="Helical" evidence="6">
    <location>
        <begin position="79"/>
        <end position="98"/>
    </location>
</feature>
<feature type="region of interest" description="Disordered" evidence="5">
    <location>
        <begin position="462"/>
        <end position="712"/>
    </location>
</feature>
<feature type="compositionally biased region" description="Polar residues" evidence="5">
    <location>
        <begin position="519"/>
        <end position="528"/>
    </location>
</feature>
<name>A0A9P4VKU4_9PEZI</name>
<dbReference type="GO" id="GO:0016020">
    <property type="term" value="C:membrane"/>
    <property type="evidence" value="ECO:0007669"/>
    <property type="project" value="UniProtKB-SubCell"/>
</dbReference>
<evidence type="ECO:0000313" key="7">
    <source>
        <dbReference type="EMBL" id="KAF2834853.1"/>
    </source>
</evidence>
<dbReference type="Gene3D" id="1.10.3730.20">
    <property type="match status" value="1"/>
</dbReference>
<evidence type="ECO:0000256" key="1">
    <source>
        <dbReference type="ARBA" id="ARBA00004141"/>
    </source>
</evidence>
<evidence type="ECO:0000256" key="4">
    <source>
        <dbReference type="ARBA" id="ARBA00023136"/>
    </source>
</evidence>
<feature type="transmembrane region" description="Helical" evidence="6">
    <location>
        <begin position="104"/>
        <end position="125"/>
    </location>
</feature>
<dbReference type="Proteomes" id="UP000799429">
    <property type="component" value="Unassembled WGS sequence"/>
</dbReference>
<comment type="caution">
    <text evidence="7">The sequence shown here is derived from an EMBL/GenBank/DDBJ whole genome shotgun (WGS) entry which is preliminary data.</text>
</comment>
<dbReference type="AlphaFoldDB" id="A0A9P4VKU4"/>
<dbReference type="PANTHER" id="PTHR12570">
    <property type="match status" value="1"/>
</dbReference>
<feature type="transmembrane region" description="Helical" evidence="6">
    <location>
        <begin position="31"/>
        <end position="53"/>
    </location>
</feature>
<dbReference type="InterPro" id="IPR037185">
    <property type="entry name" value="EmrE-like"/>
</dbReference>
<feature type="compositionally biased region" description="Basic and acidic residues" evidence="5">
    <location>
        <begin position="567"/>
        <end position="578"/>
    </location>
</feature>
<reference evidence="7" key="1">
    <citation type="journal article" date="2020" name="Stud. Mycol.">
        <title>101 Dothideomycetes genomes: a test case for predicting lifestyles and emergence of pathogens.</title>
        <authorList>
            <person name="Haridas S."/>
            <person name="Albert R."/>
            <person name="Binder M."/>
            <person name="Bloem J."/>
            <person name="Labutti K."/>
            <person name="Salamov A."/>
            <person name="Andreopoulos B."/>
            <person name="Baker S."/>
            <person name="Barry K."/>
            <person name="Bills G."/>
            <person name="Bluhm B."/>
            <person name="Cannon C."/>
            <person name="Castanera R."/>
            <person name="Culley D."/>
            <person name="Daum C."/>
            <person name="Ezra D."/>
            <person name="Gonzalez J."/>
            <person name="Henrissat B."/>
            <person name="Kuo A."/>
            <person name="Liang C."/>
            <person name="Lipzen A."/>
            <person name="Lutzoni F."/>
            <person name="Magnuson J."/>
            <person name="Mondo S."/>
            <person name="Nolan M."/>
            <person name="Ohm R."/>
            <person name="Pangilinan J."/>
            <person name="Park H.-J."/>
            <person name="Ramirez L."/>
            <person name="Alfaro M."/>
            <person name="Sun H."/>
            <person name="Tritt A."/>
            <person name="Yoshinaga Y."/>
            <person name="Zwiers L.-H."/>
            <person name="Turgeon B."/>
            <person name="Goodwin S."/>
            <person name="Spatafora J."/>
            <person name="Crous P."/>
            <person name="Grigoriev I."/>
        </authorList>
    </citation>
    <scope>NUCLEOTIDE SEQUENCE</scope>
    <source>
        <strain evidence="7">CBS 101060</strain>
    </source>
</reference>
<dbReference type="InterPro" id="IPR008521">
    <property type="entry name" value="Mg_trans_NIPA"/>
</dbReference>
<keyword evidence="8" id="KW-1185">Reference proteome</keyword>
<evidence type="ECO:0000256" key="5">
    <source>
        <dbReference type="SAM" id="MobiDB-lite"/>
    </source>
</evidence>
<protein>
    <submittedName>
        <fullName evidence="7">DUF803-domain-containing protein</fullName>
    </submittedName>
</protein>
<evidence type="ECO:0000256" key="3">
    <source>
        <dbReference type="ARBA" id="ARBA00022989"/>
    </source>
</evidence>
<organism evidence="7 8">
    <name type="scientific">Patellaria atrata CBS 101060</name>
    <dbReference type="NCBI Taxonomy" id="1346257"/>
    <lineage>
        <taxon>Eukaryota</taxon>
        <taxon>Fungi</taxon>
        <taxon>Dikarya</taxon>
        <taxon>Ascomycota</taxon>
        <taxon>Pezizomycotina</taxon>
        <taxon>Dothideomycetes</taxon>
        <taxon>Dothideomycetes incertae sedis</taxon>
        <taxon>Patellariales</taxon>
        <taxon>Patellariaceae</taxon>
        <taxon>Patellaria</taxon>
    </lineage>
</organism>
<dbReference type="GO" id="GO:0015095">
    <property type="term" value="F:magnesium ion transmembrane transporter activity"/>
    <property type="evidence" value="ECO:0007669"/>
    <property type="project" value="InterPro"/>
</dbReference>
<feature type="transmembrane region" description="Helical" evidence="6">
    <location>
        <begin position="200"/>
        <end position="226"/>
    </location>
</feature>
<evidence type="ECO:0000256" key="6">
    <source>
        <dbReference type="SAM" id="Phobius"/>
    </source>
</evidence>
<evidence type="ECO:0000256" key="2">
    <source>
        <dbReference type="ARBA" id="ARBA00022692"/>
    </source>
</evidence>
<keyword evidence="2 6" id="KW-0812">Transmembrane</keyword>
<dbReference type="OrthoDB" id="6428174at2759"/>
<feature type="compositionally biased region" description="Basic residues" evidence="5">
    <location>
        <begin position="590"/>
        <end position="599"/>
    </location>
</feature>